<evidence type="ECO:0000313" key="3">
    <source>
        <dbReference type="Proteomes" id="UP001172101"/>
    </source>
</evidence>
<dbReference type="RefSeq" id="XP_060294301.1">
    <property type="nucleotide sequence ID" value="XM_060438258.1"/>
</dbReference>
<dbReference type="GeneID" id="85321528"/>
<keyword evidence="1" id="KW-0472">Membrane</keyword>
<sequence>MGVIKKTFYTGVLTGASFLAYLGATTTIISPLPRDDALPRSATFAKYNVHRNPSTQDICVKRIPLNKIRPDLLENEGDLVLEFCRGVWSGLGNRFQRAYLARKYQGPTTSGQLWTVEQLSRSTYTPGTQLIDHFEVVERTPTEIVVRCGDSPRNRSPRDSDGLFVISAEVDEARAEVVLGLKSCFFTSARKIEGIQGPMPGWMELCHRWYTRLWMASGSWRVTRNSVF</sequence>
<accession>A0AA40AC59</accession>
<organism evidence="2 3">
    <name type="scientific">Lasiosphaeria miniovina</name>
    <dbReference type="NCBI Taxonomy" id="1954250"/>
    <lineage>
        <taxon>Eukaryota</taxon>
        <taxon>Fungi</taxon>
        <taxon>Dikarya</taxon>
        <taxon>Ascomycota</taxon>
        <taxon>Pezizomycotina</taxon>
        <taxon>Sordariomycetes</taxon>
        <taxon>Sordariomycetidae</taxon>
        <taxon>Sordariales</taxon>
        <taxon>Lasiosphaeriaceae</taxon>
        <taxon>Lasiosphaeria</taxon>
    </lineage>
</organism>
<name>A0AA40AC59_9PEZI</name>
<dbReference type="EMBL" id="JAUIRO010000005">
    <property type="protein sequence ID" value="KAK0712978.1"/>
    <property type="molecule type" value="Genomic_DNA"/>
</dbReference>
<keyword evidence="1" id="KW-0812">Transmembrane</keyword>
<reference evidence="2" key="1">
    <citation type="submission" date="2023-06" db="EMBL/GenBank/DDBJ databases">
        <title>Genome-scale phylogeny and comparative genomics of the fungal order Sordariales.</title>
        <authorList>
            <consortium name="Lawrence Berkeley National Laboratory"/>
            <person name="Hensen N."/>
            <person name="Bonometti L."/>
            <person name="Westerberg I."/>
            <person name="Brannstrom I.O."/>
            <person name="Guillou S."/>
            <person name="Cros-Aarteil S."/>
            <person name="Calhoun S."/>
            <person name="Haridas S."/>
            <person name="Kuo A."/>
            <person name="Mondo S."/>
            <person name="Pangilinan J."/>
            <person name="Riley R."/>
            <person name="LaButti K."/>
            <person name="Andreopoulos B."/>
            <person name="Lipzen A."/>
            <person name="Chen C."/>
            <person name="Yanf M."/>
            <person name="Daum C."/>
            <person name="Ng V."/>
            <person name="Clum A."/>
            <person name="Steindorff A."/>
            <person name="Ohm R."/>
            <person name="Martin F."/>
            <person name="Silar P."/>
            <person name="Natvig D."/>
            <person name="Lalanne C."/>
            <person name="Gautier V."/>
            <person name="Ament-velasquez S.L."/>
            <person name="Kruys A."/>
            <person name="Hutchinson M.I."/>
            <person name="Powell A.J."/>
            <person name="Barry K."/>
            <person name="Miller A.N."/>
            <person name="Grigoriev I.V."/>
            <person name="Debuchy R."/>
            <person name="Gladieux P."/>
            <person name="Thoren M.H."/>
            <person name="Johannesson H."/>
        </authorList>
    </citation>
    <scope>NUCLEOTIDE SEQUENCE</scope>
    <source>
        <strain evidence="2">SMH2392-1A</strain>
    </source>
</reference>
<dbReference type="Proteomes" id="UP001172101">
    <property type="component" value="Unassembled WGS sequence"/>
</dbReference>
<gene>
    <name evidence="2" type="ORF">B0T26DRAFT_651248</name>
</gene>
<feature type="transmembrane region" description="Helical" evidence="1">
    <location>
        <begin position="7"/>
        <end position="24"/>
    </location>
</feature>
<evidence type="ECO:0000313" key="2">
    <source>
        <dbReference type="EMBL" id="KAK0712978.1"/>
    </source>
</evidence>
<keyword evidence="1" id="KW-1133">Transmembrane helix</keyword>
<keyword evidence="3" id="KW-1185">Reference proteome</keyword>
<evidence type="ECO:0000256" key="1">
    <source>
        <dbReference type="SAM" id="Phobius"/>
    </source>
</evidence>
<protein>
    <submittedName>
        <fullName evidence="2">Uncharacterized protein</fullName>
    </submittedName>
</protein>
<comment type="caution">
    <text evidence="2">The sequence shown here is derived from an EMBL/GenBank/DDBJ whole genome shotgun (WGS) entry which is preliminary data.</text>
</comment>
<proteinExistence type="predicted"/>
<dbReference type="AlphaFoldDB" id="A0AA40AC59"/>